<reference evidence="1" key="1">
    <citation type="submission" date="2015-04" db="UniProtKB">
        <authorList>
            <consortium name="EnsemblPlants"/>
        </authorList>
    </citation>
    <scope>IDENTIFICATION</scope>
</reference>
<evidence type="ECO:0000313" key="2">
    <source>
        <dbReference type="Proteomes" id="UP000026961"/>
    </source>
</evidence>
<evidence type="ECO:0000313" key="1">
    <source>
        <dbReference type="EnsemblPlants" id="OGLUM04G20290.1"/>
    </source>
</evidence>
<organism evidence="1">
    <name type="scientific">Oryza glumipatula</name>
    <dbReference type="NCBI Taxonomy" id="40148"/>
    <lineage>
        <taxon>Eukaryota</taxon>
        <taxon>Viridiplantae</taxon>
        <taxon>Streptophyta</taxon>
        <taxon>Embryophyta</taxon>
        <taxon>Tracheophyta</taxon>
        <taxon>Spermatophyta</taxon>
        <taxon>Magnoliopsida</taxon>
        <taxon>Liliopsida</taxon>
        <taxon>Poales</taxon>
        <taxon>Poaceae</taxon>
        <taxon>BOP clade</taxon>
        <taxon>Oryzoideae</taxon>
        <taxon>Oryzeae</taxon>
        <taxon>Oryzinae</taxon>
        <taxon>Oryza</taxon>
    </lineage>
</organism>
<dbReference type="Gramene" id="OGLUM04G20290.1">
    <property type="protein sequence ID" value="OGLUM04G20290.1"/>
    <property type="gene ID" value="OGLUM04G20290"/>
</dbReference>
<sequence length="152" mass="15662">MCGAGVAVINARGVALAPGGPDGALFSWASGLPRLAHGPAVVHEFGSRGSHVVKIGGWAPVNPPKPIGLHPWLGETAERTLPRHVTTYPEAVPVSMDSITARRWVQWGESVTPTTVSGGGAAKITQSPRANCVTCCGGRGNSEAPTVIRVEV</sequence>
<dbReference type="AlphaFoldDB" id="A0A0D9ZNR0"/>
<keyword evidence="2" id="KW-1185">Reference proteome</keyword>
<accession>A0A0D9ZNR0</accession>
<dbReference type="EnsemblPlants" id="OGLUM04G20290.1">
    <property type="protein sequence ID" value="OGLUM04G20290.1"/>
    <property type="gene ID" value="OGLUM04G20290"/>
</dbReference>
<proteinExistence type="predicted"/>
<name>A0A0D9ZNR0_9ORYZ</name>
<dbReference type="Proteomes" id="UP000026961">
    <property type="component" value="Chromosome 4"/>
</dbReference>
<protein>
    <submittedName>
        <fullName evidence="1">Uncharacterized protein</fullName>
    </submittedName>
</protein>
<dbReference type="HOGENOM" id="CLU_1725153_0_0_1"/>
<reference evidence="1" key="2">
    <citation type="submission" date="2018-05" db="EMBL/GenBank/DDBJ databases">
        <title>OgluRS3 (Oryza glumaepatula Reference Sequence Version 3).</title>
        <authorList>
            <person name="Zhang J."/>
            <person name="Kudrna D."/>
            <person name="Lee S."/>
            <person name="Talag J."/>
            <person name="Welchert J."/>
            <person name="Wing R.A."/>
        </authorList>
    </citation>
    <scope>NUCLEOTIDE SEQUENCE [LARGE SCALE GENOMIC DNA]</scope>
</reference>